<evidence type="ECO:0000313" key="3">
    <source>
        <dbReference type="Proteomes" id="UP000054516"/>
    </source>
</evidence>
<dbReference type="OrthoDB" id="4777560at2759"/>
<feature type="region of interest" description="Disordered" evidence="1">
    <location>
        <begin position="260"/>
        <end position="292"/>
    </location>
</feature>
<organism evidence="2">
    <name type="scientific">Rosellinia necatrix</name>
    <name type="common">White root-rot fungus</name>
    <dbReference type="NCBI Taxonomy" id="77044"/>
    <lineage>
        <taxon>Eukaryota</taxon>
        <taxon>Fungi</taxon>
        <taxon>Dikarya</taxon>
        <taxon>Ascomycota</taxon>
        <taxon>Pezizomycotina</taxon>
        <taxon>Sordariomycetes</taxon>
        <taxon>Xylariomycetidae</taxon>
        <taxon>Xylariales</taxon>
        <taxon>Xylariaceae</taxon>
        <taxon>Rosellinia</taxon>
    </lineage>
</organism>
<feature type="compositionally biased region" description="Basic and acidic residues" evidence="1">
    <location>
        <begin position="102"/>
        <end position="118"/>
    </location>
</feature>
<keyword evidence="3" id="KW-1185">Reference proteome</keyword>
<feature type="compositionally biased region" description="Basic and acidic residues" evidence="1">
    <location>
        <begin position="127"/>
        <end position="138"/>
    </location>
</feature>
<reference evidence="2" key="1">
    <citation type="submission" date="2016-03" db="EMBL/GenBank/DDBJ databases">
        <title>Draft genome sequence of Rosellinia necatrix.</title>
        <authorList>
            <person name="Kanematsu S."/>
        </authorList>
    </citation>
    <scope>NUCLEOTIDE SEQUENCE [LARGE SCALE GENOMIC DNA]</scope>
    <source>
        <strain evidence="2">W97</strain>
    </source>
</reference>
<accession>A0A1W2TFU5</accession>
<sequence>MMRYDPNVVADPPEPTEGNWNALFGGSNDAIDPDLTDEDATAATGQPTTDSAFPCGGGGHSQGISSSAPHGSSPHGVASHDSAPHDTAPHDSSSHGVAPHDSAPHDSAPHDAALHDSSSHGVAPHDAAPHDAAPHDAAPHNVAPRGITFRGGRGGRGGSSRAGKRAAARISGDSDTDSDDVFVDAPKKRAKRRSKATTAAAVREPEIHPVEIHRRRTSLRDRLIKGEYAPQAVGMRVFNMNKAAAAAAAARAANTAAAASSAPGQPQGFAVPAVPPQRSQFMPSDPSNANANANVNVNAAANNNNNNNNDDNVEHMTAQPNTHTAFKSTPLRQLYFPTDLARAIQQRQQQDISAAHDDDANANANANGGAMIAFVVARLVGADVAGVRVFRSARDATADALRTMATEHPEAFSARNNNNNSGYGDVDYLAPVEEPAVRATSLIRDIAVPPPPRRAEEDGSVVEGLHGADMEEPLESLFVEQHDDDDHDAGHRDMYRRRHYFSTAAAAAAAAATAMMPPPEEPVYVFCGTYRISPTGMLALEARRQDGAAVRVAVYAELVRGAGPA</sequence>
<feature type="compositionally biased region" description="Acidic residues" evidence="1">
    <location>
        <begin position="31"/>
        <end position="40"/>
    </location>
</feature>
<feature type="compositionally biased region" description="Basic and acidic residues" evidence="1">
    <location>
        <begin position="82"/>
        <end position="93"/>
    </location>
</feature>
<evidence type="ECO:0000313" key="2">
    <source>
        <dbReference type="EMBL" id="GAP86946.1"/>
    </source>
</evidence>
<protein>
    <submittedName>
        <fullName evidence="2">Uncharacterized protein</fullName>
    </submittedName>
</protein>
<evidence type="ECO:0000256" key="1">
    <source>
        <dbReference type="SAM" id="MobiDB-lite"/>
    </source>
</evidence>
<feature type="compositionally biased region" description="Gly residues" evidence="1">
    <location>
        <begin position="149"/>
        <end position="160"/>
    </location>
</feature>
<feature type="region of interest" description="Disordered" evidence="1">
    <location>
        <begin position="1"/>
        <end position="201"/>
    </location>
</feature>
<feature type="compositionally biased region" description="Polar residues" evidence="1">
    <location>
        <begin position="277"/>
        <end position="287"/>
    </location>
</feature>
<proteinExistence type="predicted"/>
<dbReference type="Proteomes" id="UP000054516">
    <property type="component" value="Unassembled WGS sequence"/>
</dbReference>
<dbReference type="EMBL" id="DF977469">
    <property type="protein sequence ID" value="GAP86946.1"/>
    <property type="molecule type" value="Genomic_DNA"/>
</dbReference>
<name>A0A1W2TFU5_ROSNE</name>
<dbReference type="STRING" id="77044.A0A1W2TFU5"/>
<dbReference type="AlphaFoldDB" id="A0A1W2TFU5"/>
<feature type="compositionally biased region" description="Low complexity" evidence="1">
    <location>
        <begin position="62"/>
        <end position="76"/>
    </location>
</feature>
<gene>
    <name evidence="2" type="ORF">SAMD00023353_2400980</name>
</gene>